<dbReference type="EMBL" id="JAANYN010000001">
    <property type="protein sequence ID" value="NHE55801.1"/>
    <property type="molecule type" value="Genomic_DNA"/>
</dbReference>
<protein>
    <submittedName>
        <fullName evidence="3">HPP family protein</fullName>
    </submittedName>
</protein>
<dbReference type="RefSeq" id="WP_166143014.1">
    <property type="nucleotide sequence ID" value="NZ_JAANYN010000001.1"/>
</dbReference>
<evidence type="ECO:0000259" key="2">
    <source>
        <dbReference type="Pfam" id="PF04982"/>
    </source>
</evidence>
<feature type="transmembrane region" description="Helical" evidence="1">
    <location>
        <begin position="153"/>
        <end position="174"/>
    </location>
</feature>
<dbReference type="Proteomes" id="UP000649799">
    <property type="component" value="Unassembled WGS sequence"/>
</dbReference>
<proteinExistence type="predicted"/>
<keyword evidence="1" id="KW-0812">Transmembrane</keyword>
<dbReference type="InterPro" id="IPR007065">
    <property type="entry name" value="HPP"/>
</dbReference>
<dbReference type="Pfam" id="PF04982">
    <property type="entry name" value="TM_HPP"/>
    <property type="match status" value="1"/>
</dbReference>
<feature type="transmembrane region" description="Helical" evidence="1">
    <location>
        <begin position="86"/>
        <end position="103"/>
    </location>
</feature>
<gene>
    <name evidence="3" type="ORF">G9Q97_03120</name>
</gene>
<keyword evidence="1" id="KW-0472">Membrane</keyword>
<accession>A0ABX0H6C7</accession>
<dbReference type="InterPro" id="IPR058581">
    <property type="entry name" value="TM_HPP"/>
</dbReference>
<evidence type="ECO:0000313" key="4">
    <source>
        <dbReference type="Proteomes" id="UP000649799"/>
    </source>
</evidence>
<feature type="transmembrane region" description="Helical" evidence="1">
    <location>
        <begin position="29"/>
        <end position="49"/>
    </location>
</feature>
<organism evidence="3 4">
    <name type="scientific">Cyclobacterium plantarum</name>
    <dbReference type="NCBI Taxonomy" id="2716263"/>
    <lineage>
        <taxon>Bacteria</taxon>
        <taxon>Pseudomonadati</taxon>
        <taxon>Bacteroidota</taxon>
        <taxon>Cytophagia</taxon>
        <taxon>Cytophagales</taxon>
        <taxon>Cyclobacteriaceae</taxon>
        <taxon>Cyclobacterium</taxon>
    </lineage>
</organism>
<keyword evidence="4" id="KW-1185">Reference proteome</keyword>
<name>A0ABX0H6C7_9BACT</name>
<feature type="transmembrane region" description="Helical" evidence="1">
    <location>
        <begin position="56"/>
        <end position="74"/>
    </location>
</feature>
<dbReference type="PANTHER" id="PTHR33741">
    <property type="entry name" value="TRANSMEMBRANE PROTEIN DDB_G0269096-RELATED"/>
    <property type="match status" value="1"/>
</dbReference>
<evidence type="ECO:0000256" key="1">
    <source>
        <dbReference type="SAM" id="Phobius"/>
    </source>
</evidence>
<evidence type="ECO:0000313" key="3">
    <source>
        <dbReference type="EMBL" id="NHE55801.1"/>
    </source>
</evidence>
<comment type="caution">
    <text evidence="3">The sequence shown here is derived from an EMBL/GenBank/DDBJ whole genome shotgun (WGS) entry which is preliminary data.</text>
</comment>
<keyword evidence="1" id="KW-1133">Transmembrane helix</keyword>
<feature type="domain" description="HPP transmembrane region" evidence="2">
    <location>
        <begin position="22"/>
        <end position="184"/>
    </location>
</feature>
<dbReference type="PANTHER" id="PTHR33741:SF5">
    <property type="entry name" value="TRANSMEMBRANE PROTEIN DDB_G0269096-RELATED"/>
    <property type="match status" value="1"/>
</dbReference>
<reference evidence="3 4" key="1">
    <citation type="submission" date="2020-03" db="EMBL/GenBank/DDBJ databases">
        <title>Cyclobacterium plantarum sp. nov., a marine bacterium isolated from a coastal-marine wetland.</title>
        <authorList>
            <person name="Sanchez-Porro C."/>
            <person name="Ventosa A."/>
            <person name="Amoozegar M."/>
        </authorList>
    </citation>
    <scope>NUCLEOTIDE SEQUENCE [LARGE SCALE GENOMIC DNA]</scope>
    <source>
        <strain evidence="3 4">GBPx2</strain>
    </source>
</reference>
<sequence>MSSKKIKKRLRKARYIIYKETSHNPIDNLWAFFGSLLALSVIGLLQILFKNGDSQDLLFLIGAFGATSVLLFGATNSPLAQPRNMIFGSLISAIIGVSIYKLFNSSDFLWLSPALAVSLSILAMQYTKTLHPPGGAIALIANIGSSEIKGMSFFYVIYPVLSGVVILFIVALIFNNISRNRIYPYRNVNIRKLGYLQKILFWRAVSLPIKKIK</sequence>